<dbReference type="InterPro" id="IPR000048">
    <property type="entry name" value="IQ_motif_EF-hand-BS"/>
</dbReference>
<dbReference type="GO" id="GO:0016020">
    <property type="term" value="C:membrane"/>
    <property type="evidence" value="ECO:0007669"/>
    <property type="project" value="TreeGrafter"/>
</dbReference>
<keyword evidence="4" id="KW-0175">Coiled coil</keyword>
<keyword evidence="3" id="KW-0067">ATP-binding</keyword>
<protein>
    <submittedName>
        <fullName evidence="9">Myosin heavy chain, non-muscle</fullName>
    </submittedName>
</protein>
<dbReference type="Pfam" id="PF00063">
    <property type="entry name" value="Myosin_head"/>
    <property type="match status" value="1"/>
</dbReference>
<dbReference type="AlphaFoldDB" id="A0A310SLL2"/>
<dbReference type="Proteomes" id="UP000250275">
    <property type="component" value="Unassembled WGS sequence"/>
</dbReference>
<dbReference type="InterPro" id="IPR001202">
    <property type="entry name" value="WW_dom"/>
</dbReference>
<dbReference type="Pfam" id="PF00612">
    <property type="entry name" value="IQ"/>
    <property type="match status" value="1"/>
</dbReference>
<organism evidence="9 10">
    <name type="scientific">Eufriesea mexicana</name>
    <dbReference type="NCBI Taxonomy" id="516756"/>
    <lineage>
        <taxon>Eukaryota</taxon>
        <taxon>Metazoa</taxon>
        <taxon>Ecdysozoa</taxon>
        <taxon>Arthropoda</taxon>
        <taxon>Hexapoda</taxon>
        <taxon>Insecta</taxon>
        <taxon>Pterygota</taxon>
        <taxon>Neoptera</taxon>
        <taxon>Endopterygota</taxon>
        <taxon>Hymenoptera</taxon>
        <taxon>Apocrita</taxon>
        <taxon>Aculeata</taxon>
        <taxon>Apoidea</taxon>
        <taxon>Anthophila</taxon>
        <taxon>Apidae</taxon>
        <taxon>Eufriesea</taxon>
    </lineage>
</organism>
<dbReference type="Gene3D" id="2.20.70.10">
    <property type="match status" value="1"/>
</dbReference>
<sequence>MPRRRNGEIPLPEGWDVAQDFDGKVYFIDHNTRKTTWIDPRDSFLQNLQDPFACHIWKDAEIVGMAQQALADTQIGARTREGMFRTVSQLYKEQLVKLISTLRNNNSNFKDRIPFQEFRQRYELLTPNAIPKGFMDGRNVCEKMIQALELDPNLYRVGQSKIFFHAGVLAHLEEERDYKITDIIVNRYELLTPNAIPKGFMDGRNVCEKMIQALELDPNLYRVGQSKIFFHAGVLAHLEEERDYKITDIIVNLQAFCRGFLARRNYQEPINTVLEPVNFSLFVDHVNSLAILVEANRSCELGLKRRDTS</sequence>
<dbReference type="PROSITE" id="PS50020">
    <property type="entry name" value="WW_DOMAIN_2"/>
    <property type="match status" value="1"/>
</dbReference>
<dbReference type="EMBL" id="KQ761546">
    <property type="protein sequence ID" value="OAD57399.1"/>
    <property type="molecule type" value="Genomic_DNA"/>
</dbReference>
<dbReference type="GO" id="GO:0005524">
    <property type="term" value="F:ATP binding"/>
    <property type="evidence" value="ECO:0007669"/>
    <property type="project" value="UniProtKB-KW"/>
</dbReference>
<dbReference type="GO" id="GO:0007015">
    <property type="term" value="P:actin filament organization"/>
    <property type="evidence" value="ECO:0007669"/>
    <property type="project" value="TreeGrafter"/>
</dbReference>
<keyword evidence="5 6" id="KW-0009">Actin-binding</keyword>
<dbReference type="Pfam" id="PF00397">
    <property type="entry name" value="WW"/>
    <property type="match status" value="1"/>
</dbReference>
<evidence type="ECO:0000256" key="3">
    <source>
        <dbReference type="ARBA" id="ARBA00022840"/>
    </source>
</evidence>
<proteinExistence type="inferred from homology"/>
<dbReference type="Gene3D" id="1.20.5.4820">
    <property type="match status" value="1"/>
</dbReference>
<keyword evidence="2" id="KW-0547">Nucleotide-binding</keyword>
<dbReference type="Gene3D" id="4.10.270.10">
    <property type="entry name" value="Myosin, subunit A"/>
    <property type="match status" value="1"/>
</dbReference>
<evidence type="ECO:0000313" key="10">
    <source>
        <dbReference type="Proteomes" id="UP000250275"/>
    </source>
</evidence>
<keyword evidence="6" id="KW-0518">Myosin</keyword>
<dbReference type="GO" id="GO:0005737">
    <property type="term" value="C:cytoplasm"/>
    <property type="evidence" value="ECO:0007669"/>
    <property type="project" value="TreeGrafter"/>
</dbReference>
<dbReference type="SUPFAM" id="SSF52540">
    <property type="entry name" value="P-loop containing nucleoside triphosphate hydrolases"/>
    <property type="match status" value="2"/>
</dbReference>
<dbReference type="GO" id="GO:0016459">
    <property type="term" value="C:myosin complex"/>
    <property type="evidence" value="ECO:0007669"/>
    <property type="project" value="UniProtKB-KW"/>
</dbReference>
<gene>
    <name evidence="9" type="ORF">WN48_02145</name>
</gene>
<feature type="domain" description="WW" evidence="7">
    <location>
        <begin position="9"/>
        <end position="42"/>
    </location>
</feature>
<dbReference type="GO" id="GO:0000146">
    <property type="term" value="F:microfilament motor activity"/>
    <property type="evidence" value="ECO:0007669"/>
    <property type="project" value="TreeGrafter"/>
</dbReference>
<dbReference type="FunFam" id="3.30.70.1590:FF:000001">
    <property type="entry name" value="Myosin heavy chain"/>
    <property type="match status" value="1"/>
</dbReference>
<evidence type="ECO:0000313" key="9">
    <source>
        <dbReference type="EMBL" id="OAD57399.1"/>
    </source>
</evidence>
<evidence type="ECO:0000256" key="2">
    <source>
        <dbReference type="ARBA" id="ARBA00022741"/>
    </source>
</evidence>
<dbReference type="InterPro" id="IPR001609">
    <property type="entry name" value="Myosin_head_motor_dom-like"/>
</dbReference>
<dbReference type="InterPro" id="IPR036020">
    <property type="entry name" value="WW_dom_sf"/>
</dbReference>
<keyword evidence="10" id="KW-1185">Reference proteome</keyword>
<dbReference type="Gene3D" id="3.30.70.1590">
    <property type="match status" value="1"/>
</dbReference>
<dbReference type="SMART" id="SM00456">
    <property type="entry name" value="WW"/>
    <property type="match status" value="1"/>
</dbReference>
<comment type="similarity">
    <text evidence="1 6">Belongs to the TRAFAC class myosin-kinesin ATPase superfamily. Myosin family.</text>
</comment>
<evidence type="ECO:0000256" key="6">
    <source>
        <dbReference type="PROSITE-ProRule" id="PRU00782"/>
    </source>
</evidence>
<dbReference type="PANTHER" id="PTHR13140">
    <property type="entry name" value="MYOSIN"/>
    <property type="match status" value="1"/>
</dbReference>
<name>A0A310SLL2_9HYME</name>
<evidence type="ECO:0000256" key="1">
    <source>
        <dbReference type="ARBA" id="ARBA00008314"/>
    </source>
</evidence>
<dbReference type="SMART" id="SM00015">
    <property type="entry name" value="IQ"/>
    <property type="match status" value="1"/>
</dbReference>
<dbReference type="PROSITE" id="PS50096">
    <property type="entry name" value="IQ"/>
    <property type="match status" value="1"/>
</dbReference>
<dbReference type="PROSITE" id="PS51456">
    <property type="entry name" value="MYOSIN_MOTOR"/>
    <property type="match status" value="1"/>
</dbReference>
<dbReference type="PROSITE" id="PS01159">
    <property type="entry name" value="WW_DOMAIN_1"/>
    <property type="match status" value="1"/>
</dbReference>
<dbReference type="GO" id="GO:0051015">
    <property type="term" value="F:actin filament binding"/>
    <property type="evidence" value="ECO:0007669"/>
    <property type="project" value="TreeGrafter"/>
</dbReference>
<dbReference type="SUPFAM" id="SSF51045">
    <property type="entry name" value="WW domain"/>
    <property type="match status" value="1"/>
</dbReference>
<dbReference type="CDD" id="cd00201">
    <property type="entry name" value="WW"/>
    <property type="match status" value="1"/>
</dbReference>
<feature type="domain" description="Myosin motor" evidence="8">
    <location>
        <begin position="107"/>
        <end position="177"/>
    </location>
</feature>
<dbReference type="OrthoDB" id="10254995at2759"/>
<dbReference type="InterPro" id="IPR027417">
    <property type="entry name" value="P-loop_NTPase"/>
</dbReference>
<keyword evidence="6" id="KW-0505">Motor protein</keyword>
<dbReference type="PANTHER" id="PTHR13140:SF857">
    <property type="entry name" value="MYOSIN-11"/>
    <property type="match status" value="1"/>
</dbReference>
<reference evidence="9 10" key="1">
    <citation type="submission" date="2015-07" db="EMBL/GenBank/DDBJ databases">
        <title>The genome of Eufriesea mexicana.</title>
        <authorList>
            <person name="Pan H."/>
            <person name="Kapheim K."/>
        </authorList>
    </citation>
    <scope>NUCLEOTIDE SEQUENCE [LARGE SCALE GENOMIC DNA]</scope>
    <source>
        <strain evidence="9">0111107269</strain>
        <tissue evidence="9">Whole body</tissue>
    </source>
</reference>
<evidence type="ECO:0000256" key="5">
    <source>
        <dbReference type="ARBA" id="ARBA00023203"/>
    </source>
</evidence>
<comment type="caution">
    <text evidence="6">Lacks conserved residue(s) required for the propagation of feature annotation.</text>
</comment>
<evidence type="ECO:0000259" key="7">
    <source>
        <dbReference type="PROSITE" id="PS50020"/>
    </source>
</evidence>
<accession>A0A310SLL2</accession>
<evidence type="ECO:0000256" key="4">
    <source>
        <dbReference type="ARBA" id="ARBA00023054"/>
    </source>
</evidence>
<evidence type="ECO:0000259" key="8">
    <source>
        <dbReference type="PROSITE" id="PS51456"/>
    </source>
</evidence>